<feature type="region of interest" description="Disordered" evidence="1">
    <location>
        <begin position="992"/>
        <end position="1026"/>
    </location>
</feature>
<proteinExistence type="predicted"/>
<feature type="region of interest" description="Disordered" evidence="1">
    <location>
        <begin position="1"/>
        <end position="45"/>
    </location>
</feature>
<protein>
    <recommendedName>
        <fullName evidence="2">DUF6589 domain-containing protein</fullName>
    </recommendedName>
</protein>
<feature type="region of interest" description="Disordered" evidence="1">
    <location>
        <begin position="716"/>
        <end position="778"/>
    </location>
</feature>
<organism evidence="3 4">
    <name type="scientific">Marasmius tenuissimus</name>
    <dbReference type="NCBI Taxonomy" id="585030"/>
    <lineage>
        <taxon>Eukaryota</taxon>
        <taxon>Fungi</taxon>
        <taxon>Dikarya</taxon>
        <taxon>Basidiomycota</taxon>
        <taxon>Agaricomycotina</taxon>
        <taxon>Agaricomycetes</taxon>
        <taxon>Agaricomycetidae</taxon>
        <taxon>Agaricales</taxon>
        <taxon>Marasmiineae</taxon>
        <taxon>Marasmiaceae</taxon>
        <taxon>Marasmius</taxon>
    </lineage>
</organism>
<keyword evidence="4" id="KW-1185">Reference proteome</keyword>
<feature type="compositionally biased region" description="Pro residues" evidence="1">
    <location>
        <begin position="733"/>
        <end position="744"/>
    </location>
</feature>
<sequence>MDPLDPAQNPNFIPRKRKAKGTSDDKKPKRPYRRNPLNPSASFNVFSTPATHQISTTKISPLDSEHASFFDTHALIQDFSPPPSLLFSTPASSSSISEPPATPISPSVPRLFADMSLGCAVPDFSVGHDPVSPLITRAATPLESPFLSASSSRVLGENLEAIGGPQNDTEKARDCLGTFRKGYSPWSLFETILSSPQFIQYQQPLYRKDSTRLEDILNALWNIPQVRARMLEWFRPHMLDLLGKEVAREFEAVKRSFTMFTTDISAEWLESYDFMDEMNKARKRMPVWNAVLNSATIPSGERKREEKIAQNVITSQVLHVRSQDCSKLQHCMGLFSIGSGASQQMIETLNHCSLSTSRWTIQTDLGLLADTSVQRAALVSLGPHGYSYDNYNDCMSIHVEQRPDAPNKVQSGTLPLIYKLRGVLDPKHCLIEPIMKRLKASRPLHISDIRPRPDQSLSYSHQSRIHLIKTLCEYEGGLENIIKHSPLLQYRERYQLSPLPKTEWHALRMAFIEEASTDGNLNVHVDSYIHQMKRDPETLNDYAIVTFNDQLTNSRIRSTQVARAGDVSPWERREILQIGLAGFHLDLNLRWAICRHHMGTSRQPGSLAHFFLLMGKRRLGGEKPDYYATGQAFKQILDGLILDAWRLAVSSLGFRSIKDFIKSNPSPETLYDVAGKILKDFATPLPDMKDKPPSKPRKSQLSGIIYELFGITPDASVTPSTQSSSADVSGPDCPLPPPPPPPPSPKEEIPDPIALMFPFPSTSTTPPPPPPNPLDPDADTVRQNVRLLFRDLLFLRELKDAMSTGDVGRIEDILPDLAMIFRGCGSNKYAMEIVHYLNNLHQVWTKEFANIMRENSLVNVAGLPRHFKGIDENIEHIIGELKKQDAAKGRVDSWDRLADHAAAIKSLRSIKELFRKMFETAYQKRNHTEVDTKVLARRVADDAAHLRLQEFVPDRATEQVKATPDARKEGYEKVQRTTLPTFNKNMHAIIGNGEEGGIQEEEDEIPPVNFSLADDGDARNDSNETS</sequence>
<feature type="compositionally biased region" description="Basic and acidic residues" evidence="1">
    <location>
        <begin position="1016"/>
        <end position="1026"/>
    </location>
</feature>
<feature type="domain" description="DUF6589" evidence="2">
    <location>
        <begin position="440"/>
        <end position="927"/>
    </location>
</feature>
<dbReference type="InterPro" id="IPR046496">
    <property type="entry name" value="DUF6589"/>
</dbReference>
<feature type="compositionally biased region" description="Low complexity" evidence="1">
    <location>
        <begin position="751"/>
        <end position="764"/>
    </location>
</feature>
<name>A0ABR2Z764_9AGAR</name>
<evidence type="ECO:0000259" key="2">
    <source>
        <dbReference type="Pfam" id="PF20231"/>
    </source>
</evidence>
<feature type="compositionally biased region" description="Polar residues" evidence="1">
    <location>
        <begin position="716"/>
        <end position="727"/>
    </location>
</feature>
<evidence type="ECO:0000313" key="3">
    <source>
        <dbReference type="EMBL" id="KAL0057160.1"/>
    </source>
</evidence>
<dbReference type="EMBL" id="JBBXMP010000658">
    <property type="protein sequence ID" value="KAL0057160.1"/>
    <property type="molecule type" value="Genomic_DNA"/>
</dbReference>
<dbReference type="Pfam" id="PF20231">
    <property type="entry name" value="DUF6589"/>
    <property type="match status" value="1"/>
</dbReference>
<evidence type="ECO:0000313" key="4">
    <source>
        <dbReference type="Proteomes" id="UP001437256"/>
    </source>
</evidence>
<evidence type="ECO:0000256" key="1">
    <source>
        <dbReference type="SAM" id="MobiDB-lite"/>
    </source>
</evidence>
<accession>A0ABR2Z764</accession>
<gene>
    <name evidence="3" type="ORF">AAF712_016208</name>
</gene>
<reference evidence="3 4" key="1">
    <citation type="submission" date="2024-05" db="EMBL/GenBank/DDBJ databases">
        <title>A draft genome resource for the thread blight pathogen Marasmius tenuissimus strain MS-2.</title>
        <authorList>
            <person name="Yulfo-Soto G.E."/>
            <person name="Baruah I.K."/>
            <person name="Amoako-Attah I."/>
            <person name="Bukari Y."/>
            <person name="Meinhardt L.W."/>
            <person name="Bailey B.A."/>
            <person name="Cohen S.P."/>
        </authorList>
    </citation>
    <scope>NUCLEOTIDE SEQUENCE [LARGE SCALE GENOMIC DNA]</scope>
    <source>
        <strain evidence="3 4">MS-2</strain>
    </source>
</reference>
<comment type="caution">
    <text evidence="3">The sequence shown here is derived from an EMBL/GenBank/DDBJ whole genome shotgun (WGS) entry which is preliminary data.</text>
</comment>
<feature type="compositionally biased region" description="Pro residues" evidence="1">
    <location>
        <begin position="765"/>
        <end position="774"/>
    </location>
</feature>
<dbReference type="Proteomes" id="UP001437256">
    <property type="component" value="Unassembled WGS sequence"/>
</dbReference>